<evidence type="ECO:0000313" key="2">
    <source>
        <dbReference type="Proteomes" id="UP000319383"/>
    </source>
</evidence>
<dbReference type="AlphaFoldDB" id="A0A517ZQX7"/>
<sequence length="59" mass="6990" precursor="true">MQKWMQIEPVVHELIVAGGQETFDLVYSLLNRTNKQKIIGTIECQISESLGWWREECYF</sequence>
<evidence type="ECO:0000313" key="1">
    <source>
        <dbReference type="EMBL" id="QDU44899.1"/>
    </source>
</evidence>
<dbReference type="EMBL" id="CP036276">
    <property type="protein sequence ID" value="QDU44899.1"/>
    <property type="molecule type" value="Genomic_DNA"/>
</dbReference>
<dbReference type="KEGG" id="sdyn:Mal52_33850"/>
<protein>
    <submittedName>
        <fullName evidence="1">Uncharacterized protein</fullName>
    </submittedName>
</protein>
<name>A0A517ZQX7_9PLAN</name>
<gene>
    <name evidence="1" type="ORF">Mal52_33850</name>
</gene>
<dbReference type="Proteomes" id="UP000319383">
    <property type="component" value="Chromosome"/>
</dbReference>
<accession>A0A517ZQX7</accession>
<keyword evidence="2" id="KW-1185">Reference proteome</keyword>
<reference evidence="1 2" key="1">
    <citation type="submission" date="2019-02" db="EMBL/GenBank/DDBJ databases">
        <title>Deep-cultivation of Planctomycetes and their phenomic and genomic characterization uncovers novel biology.</title>
        <authorList>
            <person name="Wiegand S."/>
            <person name="Jogler M."/>
            <person name="Boedeker C."/>
            <person name="Pinto D."/>
            <person name="Vollmers J."/>
            <person name="Rivas-Marin E."/>
            <person name="Kohn T."/>
            <person name="Peeters S.H."/>
            <person name="Heuer A."/>
            <person name="Rast P."/>
            <person name="Oberbeckmann S."/>
            <person name="Bunk B."/>
            <person name="Jeske O."/>
            <person name="Meyerdierks A."/>
            <person name="Storesund J.E."/>
            <person name="Kallscheuer N."/>
            <person name="Luecker S."/>
            <person name="Lage O.M."/>
            <person name="Pohl T."/>
            <person name="Merkel B.J."/>
            <person name="Hornburger P."/>
            <person name="Mueller R.-W."/>
            <person name="Bruemmer F."/>
            <person name="Labrenz M."/>
            <person name="Spormann A.M."/>
            <person name="Op den Camp H."/>
            <person name="Overmann J."/>
            <person name="Amann R."/>
            <person name="Jetten M.S.M."/>
            <person name="Mascher T."/>
            <person name="Medema M.H."/>
            <person name="Devos D.P."/>
            <person name="Kaster A.-K."/>
            <person name="Ovreas L."/>
            <person name="Rohde M."/>
            <person name="Galperin M.Y."/>
            <person name="Jogler C."/>
        </authorList>
    </citation>
    <scope>NUCLEOTIDE SEQUENCE [LARGE SCALE GENOMIC DNA]</scope>
    <source>
        <strain evidence="1 2">Mal52</strain>
    </source>
</reference>
<organism evidence="1 2">
    <name type="scientific">Symmachiella dynata</name>
    <dbReference type="NCBI Taxonomy" id="2527995"/>
    <lineage>
        <taxon>Bacteria</taxon>
        <taxon>Pseudomonadati</taxon>
        <taxon>Planctomycetota</taxon>
        <taxon>Planctomycetia</taxon>
        <taxon>Planctomycetales</taxon>
        <taxon>Planctomycetaceae</taxon>
        <taxon>Symmachiella</taxon>
    </lineage>
</organism>
<proteinExistence type="predicted"/>